<dbReference type="EMBL" id="MN480443">
    <property type="protein sequence ID" value="QGW56828.1"/>
    <property type="molecule type" value="Genomic_DNA"/>
</dbReference>
<reference evidence="3" key="2">
    <citation type="submission" date="2019-03" db="EMBL/GenBank/DDBJ databases">
        <authorList>
            <person name="Promdonkoy P."/>
            <person name="Likhitrattanapisal S."/>
            <person name="Harnpichanchai P."/>
            <person name="Fujiyama K."/>
            <person name="Kaneko Y."/>
            <person name="Eurwilaichitr L."/>
            <person name="Ingsriswang S."/>
            <person name="Tanapongpipat S."/>
            <person name="Wongwisansri S."/>
        </authorList>
    </citation>
    <scope>NUCLEOTIDE SEQUENCE</scope>
    <source>
        <strain evidence="3">TBRC 656</strain>
    </source>
</reference>
<evidence type="ECO:0000313" key="4">
    <source>
        <dbReference type="EMBL" id="QGW56828.1"/>
    </source>
</evidence>
<dbReference type="SMART" id="SM00233">
    <property type="entry name" value="PH"/>
    <property type="match status" value="1"/>
</dbReference>
<evidence type="ECO:0000313" key="3">
    <source>
        <dbReference type="EMBL" id="QFP92346.1"/>
    </source>
</evidence>
<dbReference type="InterPro" id="IPR011993">
    <property type="entry name" value="PH-like_dom_sf"/>
</dbReference>
<dbReference type="Pfam" id="PF20399">
    <property type="entry name" value="PH_20"/>
    <property type="match status" value="1"/>
</dbReference>
<dbReference type="InterPro" id="IPR001849">
    <property type="entry name" value="PH_domain"/>
</dbReference>
<evidence type="ECO:0000256" key="1">
    <source>
        <dbReference type="ARBA" id="ARBA00022553"/>
    </source>
</evidence>
<dbReference type="AlphaFoldDB" id="A0A5P8D0T5"/>
<dbReference type="PANTHER" id="PTHR31941">
    <property type="entry name" value="CYTOSKELETAL SIGNALING PROTEIN SLM1"/>
    <property type="match status" value="1"/>
</dbReference>
<dbReference type="PANTHER" id="PTHR31941:SF1">
    <property type="entry name" value="CYTOSKELETAL SIGNALING PROTEIN SLM1"/>
    <property type="match status" value="1"/>
</dbReference>
<sequence length="450" mass="51827">MSTPLENTGVRETETIQEYDLTKFPVRNSLTLVAERIEKYKQLVSNIETYTQDHLTIISTCLKMYEKLHKNGSLESVVRFEVDPEGLQPVTGSNQDTENDLPSRVQDINSFFNLIQDQTERSIKRSQSCETSIKGQILPQLKALQASLTSKLKEFNHTCQKQEKDFKMTIQATSKDLEHFDLSITKAELLNEHTRPDFRHDPYLNKRIVYSQAEKQLSSEQEFTNFISKSESDLELLEVHTIQELKQIFNQLSTCISELYHSYGDEMTSANEYFKSIPDKLEWSRFQRVYSDKLMRSSDDESIDKVTGFSPKSKRTIETIQFNNKDHFLTVPILEGILSRKDGKFSSKMSSHYYVITKSRLLFEFPSRASSSSQPSVVLFLPDCSLKQSTDTSSHRFKLHGKDLSSSFIKSSKTLVFEASSDDELKTWFNVISELSGLMYSNQDQDIESN</sequence>
<dbReference type="EMBL" id="MK679666">
    <property type="protein sequence ID" value="QFP92346.1"/>
    <property type="molecule type" value="mRNA"/>
</dbReference>
<keyword evidence="1" id="KW-0597">Phosphoprotein</keyword>
<dbReference type="Gene3D" id="2.30.29.30">
    <property type="entry name" value="Pleckstrin-homology domain (PH domain)/Phosphotyrosine-binding domain (PTB)"/>
    <property type="match status" value="1"/>
</dbReference>
<protein>
    <recommendedName>
        <fullName evidence="2">PH domain-containing protein</fullName>
    </recommendedName>
</protein>
<organism evidence="3">
    <name type="scientific">Ogataea thermomethanolica</name>
    <name type="common">nom. inval.</name>
    <dbReference type="NCBI Taxonomy" id="310468"/>
    <lineage>
        <taxon>Eukaryota</taxon>
        <taxon>Fungi</taxon>
        <taxon>Dikarya</taxon>
        <taxon>Ascomycota</taxon>
        <taxon>Saccharomycotina</taxon>
        <taxon>Pichiomycetes</taxon>
        <taxon>Pichiales</taxon>
        <taxon>Pichiaceae</taxon>
        <taxon>Ogataea</taxon>
    </lineage>
</organism>
<dbReference type="PROSITE" id="PS50003">
    <property type="entry name" value="PH_DOMAIN"/>
    <property type="match status" value="1"/>
</dbReference>
<dbReference type="InterPro" id="IPR046869">
    <property type="entry name" value="SLM1/RGC1-like_PH"/>
</dbReference>
<proteinExistence type="evidence at transcript level"/>
<dbReference type="SUPFAM" id="SSF50729">
    <property type="entry name" value="PH domain-like"/>
    <property type="match status" value="1"/>
</dbReference>
<evidence type="ECO:0000259" key="2">
    <source>
        <dbReference type="PROSITE" id="PS50003"/>
    </source>
</evidence>
<dbReference type="InterPro" id="IPR046868">
    <property type="entry name" value="BAR_4"/>
</dbReference>
<dbReference type="Pfam" id="PF20400">
    <property type="entry name" value="BAR_4"/>
    <property type="match status" value="1"/>
</dbReference>
<accession>A0A5P8D0T5</accession>
<name>A0A5P8D0T5_9ASCO</name>
<reference evidence="4" key="1">
    <citation type="journal article" date="2019" name="Microbiol. Res.">
        <title>Mating-type switching and mating-type gene array expression in the methylotrophic yeast Ogataea thermomethanolica TBRC656.</title>
        <authorList>
            <person name="Wongwisansri S."/>
            <person name="Promdonkoy P."/>
            <person name="Likhitrattanapisal S."/>
            <person name="Harnpichanchai P."/>
            <person name="Fujiyama K."/>
            <person name="Kaneko Y."/>
            <person name="Eurwilaichitr L."/>
            <person name="Ingsriswang S."/>
            <person name="Tanapongpipat S."/>
        </authorList>
    </citation>
    <scope>NUCLEOTIDE SEQUENCE</scope>
    <source>
        <strain evidence="4">TBRC 656</strain>
    </source>
</reference>
<feature type="domain" description="PH" evidence="2">
    <location>
        <begin position="331"/>
        <end position="437"/>
    </location>
</feature>